<evidence type="ECO:0000313" key="2">
    <source>
        <dbReference type="Proteomes" id="UP000188268"/>
    </source>
</evidence>
<dbReference type="EMBL" id="AWWV01009009">
    <property type="protein sequence ID" value="OMO88373.1"/>
    <property type="molecule type" value="Genomic_DNA"/>
</dbReference>
<sequence>MKNTNSGSHSNNRVPPLFITIHLQTNSKSPIRTFAALASVICFGF</sequence>
<accession>A0A1R3J0M5</accession>
<organism evidence="1 2">
    <name type="scientific">Corchorus capsularis</name>
    <name type="common">Jute</name>
    <dbReference type="NCBI Taxonomy" id="210143"/>
    <lineage>
        <taxon>Eukaryota</taxon>
        <taxon>Viridiplantae</taxon>
        <taxon>Streptophyta</taxon>
        <taxon>Embryophyta</taxon>
        <taxon>Tracheophyta</taxon>
        <taxon>Spermatophyta</taxon>
        <taxon>Magnoliopsida</taxon>
        <taxon>eudicotyledons</taxon>
        <taxon>Gunneridae</taxon>
        <taxon>Pentapetalae</taxon>
        <taxon>rosids</taxon>
        <taxon>malvids</taxon>
        <taxon>Malvales</taxon>
        <taxon>Malvaceae</taxon>
        <taxon>Grewioideae</taxon>
        <taxon>Apeibeae</taxon>
        <taxon>Corchorus</taxon>
    </lineage>
</organism>
<dbReference type="Proteomes" id="UP000188268">
    <property type="component" value="Unassembled WGS sequence"/>
</dbReference>
<dbReference type="AlphaFoldDB" id="A0A1R3J0M5"/>
<evidence type="ECO:0000313" key="1">
    <source>
        <dbReference type="EMBL" id="OMO88373.1"/>
    </source>
</evidence>
<reference evidence="1 2" key="1">
    <citation type="submission" date="2013-09" db="EMBL/GenBank/DDBJ databases">
        <title>Corchorus capsularis genome sequencing.</title>
        <authorList>
            <person name="Alam M."/>
            <person name="Haque M.S."/>
            <person name="Islam M.S."/>
            <person name="Emdad E.M."/>
            <person name="Islam M.M."/>
            <person name="Ahmed B."/>
            <person name="Halim A."/>
            <person name="Hossen Q.M.M."/>
            <person name="Hossain M.Z."/>
            <person name="Ahmed R."/>
            <person name="Khan M.M."/>
            <person name="Islam R."/>
            <person name="Rashid M.M."/>
            <person name="Khan S.A."/>
            <person name="Rahman M.S."/>
            <person name="Alam M."/>
        </authorList>
    </citation>
    <scope>NUCLEOTIDE SEQUENCE [LARGE SCALE GENOMIC DNA]</scope>
    <source>
        <strain evidence="2">cv. CVL-1</strain>
        <tissue evidence="1">Whole seedling</tissue>
    </source>
</reference>
<keyword evidence="2" id="KW-1185">Reference proteome</keyword>
<dbReference type="Gramene" id="OMO88373">
    <property type="protein sequence ID" value="OMO88373"/>
    <property type="gene ID" value="CCACVL1_08434"/>
</dbReference>
<protein>
    <submittedName>
        <fullName evidence="1">Uncharacterized protein</fullName>
    </submittedName>
</protein>
<name>A0A1R3J0M5_COCAP</name>
<proteinExistence type="predicted"/>
<gene>
    <name evidence="1" type="ORF">CCACVL1_08434</name>
</gene>
<comment type="caution">
    <text evidence="1">The sequence shown here is derived from an EMBL/GenBank/DDBJ whole genome shotgun (WGS) entry which is preliminary data.</text>
</comment>